<feature type="binding site" evidence="10">
    <location>
        <position position="121"/>
    </location>
    <ligand>
        <name>NAD(+)</name>
        <dbReference type="ChEBI" id="CHEBI:57540"/>
    </ligand>
</feature>
<accession>A0A562J3U3</accession>
<evidence type="ECO:0000256" key="5">
    <source>
        <dbReference type="ARBA" id="ARBA00023027"/>
    </source>
</evidence>
<comment type="caution">
    <text evidence="12">The sequence shown here is derived from an EMBL/GenBank/DDBJ whole genome shotgun (WGS) entry which is preliminary data.</text>
</comment>
<dbReference type="PIRSF" id="PIRSF500134">
    <property type="entry name" value="UDPglc_DH_bac"/>
    <property type="match status" value="1"/>
</dbReference>
<dbReference type="Proteomes" id="UP000318667">
    <property type="component" value="Unassembled WGS sequence"/>
</dbReference>
<name>A0A562J3U3_9BACI</name>
<organism evidence="12 13">
    <name type="scientific">Cytobacillus oceanisediminis</name>
    <dbReference type="NCBI Taxonomy" id="665099"/>
    <lineage>
        <taxon>Bacteria</taxon>
        <taxon>Bacillati</taxon>
        <taxon>Bacillota</taxon>
        <taxon>Bacilli</taxon>
        <taxon>Bacillales</taxon>
        <taxon>Bacillaceae</taxon>
        <taxon>Cytobacillus</taxon>
    </lineage>
</organism>
<dbReference type="InterPro" id="IPR036220">
    <property type="entry name" value="UDP-Glc/GDP-Man_DH_C_sf"/>
</dbReference>
<dbReference type="InterPro" id="IPR001732">
    <property type="entry name" value="UDP-Glc/GDP-Man_DH_N"/>
</dbReference>
<comment type="similarity">
    <text evidence="2 7">Belongs to the UDP-glucose/GDP-mannose dehydrogenase family.</text>
</comment>
<dbReference type="SUPFAM" id="SSF48179">
    <property type="entry name" value="6-phosphogluconate dehydrogenase C-terminal domain-like"/>
    <property type="match status" value="1"/>
</dbReference>
<feature type="binding site" evidence="10">
    <location>
        <position position="30"/>
    </location>
    <ligand>
        <name>NAD(+)</name>
        <dbReference type="ChEBI" id="CHEBI:57540"/>
    </ligand>
</feature>
<feature type="binding site" evidence="10">
    <location>
        <position position="155"/>
    </location>
    <ligand>
        <name>NAD(+)</name>
        <dbReference type="ChEBI" id="CHEBI:57540"/>
    </ligand>
</feature>
<proteinExistence type="inferred from homology"/>
<dbReference type="GeneID" id="65406584"/>
<evidence type="ECO:0000256" key="3">
    <source>
        <dbReference type="ARBA" id="ARBA00012954"/>
    </source>
</evidence>
<keyword evidence="13" id="KW-1185">Reference proteome</keyword>
<dbReference type="Gene3D" id="1.20.5.100">
    <property type="entry name" value="Cytochrome c1, transmembrane anchor, C-terminal"/>
    <property type="match status" value="1"/>
</dbReference>
<dbReference type="NCBIfam" id="TIGR03026">
    <property type="entry name" value="NDP-sugDHase"/>
    <property type="match status" value="1"/>
</dbReference>
<dbReference type="SMART" id="SM00984">
    <property type="entry name" value="UDPG_MGDP_dh_C"/>
    <property type="match status" value="1"/>
</dbReference>
<dbReference type="InterPro" id="IPR014026">
    <property type="entry name" value="UDP-Glc/GDP-Man_DH_dimer"/>
</dbReference>
<dbReference type="OrthoDB" id="9803238at2"/>
<feature type="binding site" evidence="9">
    <location>
        <begin position="249"/>
        <end position="253"/>
    </location>
    <ligand>
        <name>substrate</name>
    </ligand>
</feature>
<comment type="catalytic activity">
    <reaction evidence="6 7">
        <text>UDP-alpha-D-glucose + 2 NAD(+) + H2O = UDP-alpha-D-glucuronate + 2 NADH + 3 H(+)</text>
        <dbReference type="Rhea" id="RHEA:23596"/>
        <dbReference type="ChEBI" id="CHEBI:15377"/>
        <dbReference type="ChEBI" id="CHEBI:15378"/>
        <dbReference type="ChEBI" id="CHEBI:57540"/>
        <dbReference type="ChEBI" id="CHEBI:57945"/>
        <dbReference type="ChEBI" id="CHEBI:58052"/>
        <dbReference type="ChEBI" id="CHEBI:58885"/>
        <dbReference type="EC" id="1.1.1.22"/>
    </reaction>
</comment>
<dbReference type="InterPro" id="IPR036291">
    <property type="entry name" value="NAD(P)-bd_dom_sf"/>
</dbReference>
<dbReference type="GO" id="GO:0000271">
    <property type="term" value="P:polysaccharide biosynthetic process"/>
    <property type="evidence" value="ECO:0007669"/>
    <property type="project" value="InterPro"/>
</dbReference>
<evidence type="ECO:0000256" key="2">
    <source>
        <dbReference type="ARBA" id="ARBA00006601"/>
    </source>
</evidence>
<dbReference type="InterPro" id="IPR008927">
    <property type="entry name" value="6-PGluconate_DH-like_C_sf"/>
</dbReference>
<dbReference type="SUPFAM" id="SSF51735">
    <property type="entry name" value="NAD(P)-binding Rossmann-fold domains"/>
    <property type="match status" value="1"/>
</dbReference>
<feature type="binding site" evidence="10">
    <location>
        <position position="263"/>
    </location>
    <ligand>
        <name>NAD(+)</name>
        <dbReference type="ChEBI" id="CHEBI:57540"/>
    </ligand>
</feature>
<feature type="domain" description="UDP-glucose/GDP-mannose dehydrogenase C-terminal" evidence="11">
    <location>
        <begin position="313"/>
        <end position="415"/>
    </location>
</feature>
<dbReference type="EMBL" id="VLKI01000036">
    <property type="protein sequence ID" value="TWH77879.1"/>
    <property type="molecule type" value="Genomic_DNA"/>
</dbReference>
<feature type="binding site" evidence="10">
    <location>
        <position position="86"/>
    </location>
    <ligand>
        <name>NAD(+)</name>
        <dbReference type="ChEBI" id="CHEBI:57540"/>
    </ligand>
</feature>
<evidence type="ECO:0000256" key="6">
    <source>
        <dbReference type="ARBA" id="ARBA00047473"/>
    </source>
</evidence>
<dbReference type="PANTHER" id="PTHR43750">
    <property type="entry name" value="UDP-GLUCOSE 6-DEHYDROGENASE TUAD"/>
    <property type="match status" value="1"/>
</dbReference>
<feature type="binding site" evidence="9">
    <location>
        <begin position="152"/>
        <end position="155"/>
    </location>
    <ligand>
        <name>substrate</name>
    </ligand>
</feature>
<reference evidence="12 13" key="1">
    <citation type="journal article" date="2015" name="Stand. Genomic Sci.">
        <title>Genomic Encyclopedia of Bacterial and Archaeal Type Strains, Phase III: the genomes of soil and plant-associated and newly described type strains.</title>
        <authorList>
            <person name="Whitman W.B."/>
            <person name="Woyke T."/>
            <person name="Klenk H.P."/>
            <person name="Zhou Y."/>
            <person name="Lilburn T.G."/>
            <person name="Beck B.J."/>
            <person name="De Vos P."/>
            <person name="Vandamme P."/>
            <person name="Eisen J.A."/>
            <person name="Garrity G."/>
            <person name="Hugenholtz P."/>
            <person name="Kyrpides N.C."/>
        </authorList>
    </citation>
    <scope>NUCLEOTIDE SEQUENCE [LARGE SCALE GENOMIC DNA]</scope>
    <source>
        <strain evidence="12 13">CGMCC 1.10115</strain>
    </source>
</reference>
<dbReference type="InterPro" id="IPR017476">
    <property type="entry name" value="UDP-Glc/GDP-Man"/>
</dbReference>
<comment type="pathway">
    <text evidence="1">Nucleotide-sugar biosynthesis; UDP-alpha-D-glucuronate biosynthesis; UDP-alpha-D-glucuronate from UDP-alpha-D-glucose: step 1/1.</text>
</comment>
<dbReference type="AlphaFoldDB" id="A0A562J3U3"/>
<dbReference type="RefSeq" id="WP_144546762.1">
    <property type="nucleotide sequence ID" value="NZ_CBCSDC010000056.1"/>
</dbReference>
<gene>
    <name evidence="12" type="ORF">IQ19_05528</name>
</gene>
<feature type="binding site" evidence="10">
    <location>
        <position position="35"/>
    </location>
    <ligand>
        <name>NAD(+)</name>
        <dbReference type="ChEBI" id="CHEBI:57540"/>
    </ligand>
</feature>
<dbReference type="Pfam" id="PF03721">
    <property type="entry name" value="UDPG_MGDP_dh_N"/>
    <property type="match status" value="1"/>
</dbReference>
<feature type="binding site" evidence="10">
    <location>
        <position position="327"/>
    </location>
    <ligand>
        <name>NAD(+)</name>
        <dbReference type="ChEBI" id="CHEBI:57540"/>
    </ligand>
</feature>
<dbReference type="PANTHER" id="PTHR43750:SF4">
    <property type="entry name" value="UDP-GLUCOSE 6-DEHYDROGENASE YWQF"/>
    <property type="match status" value="1"/>
</dbReference>
<dbReference type="UniPathway" id="UPA00038">
    <property type="reaction ID" value="UER00491"/>
</dbReference>
<feature type="active site" description="Nucleophile" evidence="8">
    <location>
        <position position="260"/>
    </location>
</feature>
<dbReference type="SUPFAM" id="SSF52413">
    <property type="entry name" value="UDP-glucose/GDP-mannose dehydrogenase C-terminal domain"/>
    <property type="match status" value="1"/>
</dbReference>
<dbReference type="GO" id="GO:0051287">
    <property type="term" value="F:NAD binding"/>
    <property type="evidence" value="ECO:0007669"/>
    <property type="project" value="InterPro"/>
</dbReference>
<evidence type="ECO:0000313" key="13">
    <source>
        <dbReference type="Proteomes" id="UP000318667"/>
    </source>
</evidence>
<evidence type="ECO:0000256" key="7">
    <source>
        <dbReference type="PIRNR" id="PIRNR000124"/>
    </source>
</evidence>
<feature type="binding site" evidence="9">
    <location>
        <position position="320"/>
    </location>
    <ligand>
        <name>substrate</name>
    </ligand>
</feature>
<feature type="binding site" evidence="9">
    <location>
        <position position="257"/>
    </location>
    <ligand>
        <name>substrate</name>
    </ligand>
</feature>
<dbReference type="Gene3D" id="3.40.50.720">
    <property type="entry name" value="NAD(P)-binding Rossmann-like Domain"/>
    <property type="match status" value="2"/>
</dbReference>
<evidence type="ECO:0000256" key="4">
    <source>
        <dbReference type="ARBA" id="ARBA00023002"/>
    </source>
</evidence>
<sequence>MRIAVAGTGYVGLITGICLAEMGHHVVCTDVREEKIQLLKTGRSPIFEPGLEPMLKHNMSNGRLDFTTNPRTAYKNAEIIFIAVGTPENEDGTANLDYIHAAAYTIGVSIENDVIVCTKSTVPVGTNEKIKEIIQSVKPPPLQAIVVSNPEFLREGTGIIDFFNGDRIVIGTESREAASIMEKMYLPLKIPIMKTDTRSAEMIKYASNAFLATKISFINEIAAICEKVGANIEEVAYGIGKDKRIGPHFLQTGIGYGGSCFPKDTKALVQIAGNVKHKFELLESVIKVNYRQQALAVLKAKEILGSLKDKRVALLGLAFKPDTDDVREAASLTIAKALKDEGAMVIAYDPAAIANARKVLGDTIEYTMDIQLAIENTDAAIIATEWDQIKHFPLEIYAEKMKSPIIIDGRNCYSLQDLSSHPITYISIGRPSIKPYKVKS</sequence>
<keyword evidence="5 7" id="KW-0520">NAD</keyword>
<feature type="binding site" evidence="9">
    <location>
        <position position="204"/>
    </location>
    <ligand>
        <name>substrate</name>
    </ligand>
</feature>
<evidence type="ECO:0000259" key="11">
    <source>
        <dbReference type="SMART" id="SM00984"/>
    </source>
</evidence>
<evidence type="ECO:0000313" key="12">
    <source>
        <dbReference type="EMBL" id="TWH77879.1"/>
    </source>
</evidence>
<evidence type="ECO:0000256" key="9">
    <source>
        <dbReference type="PIRSR" id="PIRSR500134-2"/>
    </source>
</evidence>
<evidence type="ECO:0000256" key="8">
    <source>
        <dbReference type="PIRSR" id="PIRSR500134-1"/>
    </source>
</evidence>
<keyword evidence="4 7" id="KW-0560">Oxidoreductase</keyword>
<dbReference type="InterPro" id="IPR028357">
    <property type="entry name" value="UDPglc_DH_bac"/>
</dbReference>
<dbReference type="Pfam" id="PF00984">
    <property type="entry name" value="UDPG_MGDP_dh"/>
    <property type="match status" value="1"/>
</dbReference>
<dbReference type="Pfam" id="PF03720">
    <property type="entry name" value="UDPG_MGDP_dh_C"/>
    <property type="match status" value="1"/>
</dbReference>
<dbReference type="PIRSF" id="PIRSF000124">
    <property type="entry name" value="UDPglc_GDPman_dh"/>
    <property type="match status" value="1"/>
</dbReference>
<protein>
    <recommendedName>
        <fullName evidence="3 7">UDP-glucose 6-dehydrogenase</fullName>
        <ecNumber evidence="3 7">1.1.1.22</ecNumber>
    </recommendedName>
</protein>
<evidence type="ECO:0000256" key="1">
    <source>
        <dbReference type="ARBA" id="ARBA00004701"/>
    </source>
</evidence>
<dbReference type="GO" id="GO:0006065">
    <property type="term" value="P:UDP-glucuronate biosynthetic process"/>
    <property type="evidence" value="ECO:0007669"/>
    <property type="project" value="UniProtKB-UniPathway"/>
</dbReference>
<dbReference type="InterPro" id="IPR014027">
    <property type="entry name" value="UDP-Glc/GDP-Man_DH_C"/>
</dbReference>
<evidence type="ECO:0000256" key="10">
    <source>
        <dbReference type="PIRSR" id="PIRSR500134-3"/>
    </source>
</evidence>
<dbReference type="GO" id="GO:0003979">
    <property type="term" value="F:UDP-glucose 6-dehydrogenase activity"/>
    <property type="evidence" value="ECO:0007669"/>
    <property type="project" value="UniProtKB-EC"/>
</dbReference>
<dbReference type="EC" id="1.1.1.22" evidence="3 7"/>